<keyword evidence="3" id="KW-1185">Reference proteome</keyword>
<organism evidence="2 3">
    <name type="scientific">Streptomyces fagopyri</name>
    <dbReference type="NCBI Taxonomy" id="2662397"/>
    <lineage>
        <taxon>Bacteria</taxon>
        <taxon>Bacillati</taxon>
        <taxon>Actinomycetota</taxon>
        <taxon>Actinomycetes</taxon>
        <taxon>Kitasatosporales</taxon>
        <taxon>Streptomycetaceae</taxon>
        <taxon>Streptomyces</taxon>
    </lineage>
</organism>
<gene>
    <name evidence="2" type="ORF">GFH48_00115</name>
</gene>
<reference evidence="2 3" key="1">
    <citation type="submission" date="2019-10" db="EMBL/GenBank/DDBJ databases">
        <title>A novel species.</title>
        <authorList>
            <person name="Gao J."/>
        </authorList>
    </citation>
    <scope>NUCLEOTIDE SEQUENCE [LARGE SCALE GENOMIC DNA]</scope>
    <source>
        <strain evidence="2 3">QMT-28</strain>
    </source>
</reference>
<feature type="region of interest" description="Disordered" evidence="1">
    <location>
        <begin position="113"/>
        <end position="142"/>
    </location>
</feature>
<feature type="compositionally biased region" description="Polar residues" evidence="1">
    <location>
        <begin position="115"/>
        <end position="125"/>
    </location>
</feature>
<accession>A0A5Q0L4Z1</accession>
<dbReference type="RefSeq" id="WP_153286261.1">
    <property type="nucleotide sequence ID" value="NZ_CP045643.1"/>
</dbReference>
<name>A0A5Q0L4Z1_9ACTN</name>
<evidence type="ECO:0000313" key="3">
    <source>
        <dbReference type="Proteomes" id="UP000326179"/>
    </source>
</evidence>
<dbReference type="Proteomes" id="UP000326179">
    <property type="component" value="Chromosome"/>
</dbReference>
<dbReference type="AlphaFoldDB" id="A0A5Q0L4Z1"/>
<dbReference type="EMBL" id="CP045643">
    <property type="protein sequence ID" value="QFZ71894.1"/>
    <property type="molecule type" value="Genomic_DNA"/>
</dbReference>
<evidence type="ECO:0000313" key="2">
    <source>
        <dbReference type="EMBL" id="QFZ71894.1"/>
    </source>
</evidence>
<protein>
    <submittedName>
        <fullName evidence="2">Uncharacterized protein</fullName>
    </submittedName>
</protein>
<dbReference type="KEGG" id="sfy:GFH48_00115"/>
<evidence type="ECO:0000256" key="1">
    <source>
        <dbReference type="SAM" id="MobiDB-lite"/>
    </source>
</evidence>
<sequence>MTRLAGLRCGIEAHTFGITIDAHRLRHIAKISKASYWTSPLQANCSDERPVCNRATTVVVAVQLTLEETAIREVFEDPHAITEEGRVDEGLASQLAFSSVLFLRYPRGREESVRIQPSYQSDTGTGQSGTCGGAKPSTEGLSPRFFRLSTKGWAEAN</sequence>
<dbReference type="Gene3D" id="3.40.30.10">
    <property type="entry name" value="Glutaredoxin"/>
    <property type="match status" value="1"/>
</dbReference>
<proteinExistence type="predicted"/>